<organism evidence="2 3">
    <name type="scientific">Monilinia fructigena</name>
    <dbReference type="NCBI Taxonomy" id="38457"/>
    <lineage>
        <taxon>Eukaryota</taxon>
        <taxon>Fungi</taxon>
        <taxon>Dikarya</taxon>
        <taxon>Ascomycota</taxon>
        <taxon>Pezizomycotina</taxon>
        <taxon>Leotiomycetes</taxon>
        <taxon>Helotiales</taxon>
        <taxon>Sclerotiniaceae</taxon>
        <taxon>Monilinia</taxon>
    </lineage>
</organism>
<evidence type="ECO:0000313" key="3">
    <source>
        <dbReference type="Proteomes" id="UP000249056"/>
    </source>
</evidence>
<feature type="compositionally biased region" description="Polar residues" evidence="1">
    <location>
        <begin position="168"/>
        <end position="180"/>
    </location>
</feature>
<feature type="region of interest" description="Disordered" evidence="1">
    <location>
        <begin position="1"/>
        <end position="21"/>
    </location>
</feature>
<feature type="compositionally biased region" description="Basic and acidic residues" evidence="1">
    <location>
        <begin position="1"/>
        <end position="16"/>
    </location>
</feature>
<dbReference type="OrthoDB" id="5386674at2759"/>
<protein>
    <submittedName>
        <fullName evidence="2">Uncharacterized protein</fullName>
    </submittedName>
</protein>
<accession>A0A395J956</accession>
<comment type="caution">
    <text evidence="2">The sequence shown here is derived from an EMBL/GenBank/DDBJ whole genome shotgun (WGS) entry which is preliminary data.</text>
</comment>
<dbReference type="EMBL" id="QKRW01000002">
    <property type="protein sequence ID" value="RAL68173.1"/>
    <property type="molecule type" value="Genomic_DNA"/>
</dbReference>
<evidence type="ECO:0000256" key="1">
    <source>
        <dbReference type="SAM" id="MobiDB-lite"/>
    </source>
</evidence>
<reference evidence="2 3" key="1">
    <citation type="submission" date="2018-06" db="EMBL/GenBank/DDBJ databases">
        <title>Genome Sequence of the Brown Rot Fungal Pathogen Monilinia fructigena.</title>
        <authorList>
            <person name="Landi L."/>
            <person name="De Miccolis Angelini R.M."/>
            <person name="Pollastro S."/>
            <person name="Abate D."/>
            <person name="Faretra F."/>
            <person name="Romanazzi G."/>
        </authorList>
    </citation>
    <scope>NUCLEOTIDE SEQUENCE [LARGE SCALE GENOMIC DNA]</scope>
    <source>
        <strain evidence="2 3">Mfrg269</strain>
    </source>
</reference>
<evidence type="ECO:0000313" key="2">
    <source>
        <dbReference type="EMBL" id="RAL68173.1"/>
    </source>
</evidence>
<dbReference type="AlphaFoldDB" id="A0A395J956"/>
<sequence length="180" mass="20566">MTSKEKEKHGRSESGRRNTLQRMLDLENRNKLQRMQASTTSVGQPQHHLLPNVLPNQTIRSSHDCSNIIRCDTFTAEPRKAKPEPQASKNVVVAEPVKEMSPEANAADPEILMHLRYVVAARGMVVMGGREEWQRRSSGSAKKERERLKKEKEKAEKEPEPRHKTKWSIEQGTSINKHLS</sequence>
<feature type="region of interest" description="Disordered" evidence="1">
    <location>
        <begin position="131"/>
        <end position="180"/>
    </location>
</feature>
<proteinExistence type="predicted"/>
<keyword evidence="3" id="KW-1185">Reference proteome</keyword>
<dbReference type="Proteomes" id="UP000249056">
    <property type="component" value="Unassembled WGS sequence"/>
</dbReference>
<name>A0A395J956_9HELO</name>
<gene>
    <name evidence="2" type="ORF">DID88_008881</name>
</gene>
<feature type="compositionally biased region" description="Basic and acidic residues" evidence="1">
    <location>
        <begin position="131"/>
        <end position="162"/>
    </location>
</feature>